<dbReference type="InterPro" id="IPR007119">
    <property type="entry name" value="Phage_tail_spike_N"/>
</dbReference>
<dbReference type="AlphaFoldDB" id="A0AAE9XGK4"/>
<sequence>MYRVELDGETLYDPRLKDYDIFTPKLKLEVNKAGAFDFKVYPSHPLYNRIFKLKSIIEVYQDSTLLFRGRVLDDEMDFNKAKMVICEGELAYFNDSILRPYEFTGSVKDYLKLIINQHNSQVQAARRFTLGNVTVTDPNDYIVRSDRTYPKTWDVVENKLIKSLGGYLMVRRENGINYIDYLEDSNRKSLQKIELGKNLLDLATQSSASEVYTAILPLGAELTNEEGEETGERLTIESVNGGKDFIQDDEAVQKYGFIMKVGDWKDVTIASNLLRKARQELAQLVRLSLTLELTAVDLSMIDVNIDEFRVFEYVDVLSEPHGVNESLLVEKMELNLTSPANNKITIGRQQKSLTETQIETDKVVGNIQVIKGPKGDKGDPGAKGNDGIPGKDGVGLKSTAIDYALSTSGTAKPVNGWTASVPSLIKGQYLWTRTVWAYTDNTTETGYSVTYISKDGNSGSDGLPGKDGVGIKKTTIEYANSTNGVTKPTTGWTTTIPSVPNGNYLWTRTTWTYTDNTAETGYSVARMGANGPKGDQGIKGDPGADGKSQYVHIRYSANVNGSNMTDTPQSNTVYIGLANTTSPSAPATNASYTWSKFKGEPGQQGSPGIPGAPGTDGQTTYTWVKYADDDKGTGISDNPDGKLYIGLAFNKTTATESNTASDYTWSLMPQNIEIGGTNLIPDTNYSKKPEAWNYSVVTVIDDTPNNYVNVKRESGVGTVGVVSQGNHHFMNNETYSLSFELRTDNLKSLSYCYAISPQGNVRFDGMSDEIQVIKDGKWHKYIYTFTTWFTREKSRILIGGQESSSFDLRRLKLEKGNVATDWTPAPEDIQSELDNKADNEYVTEVTTTLNTTIEEAIDGIRTEVEKVYTAKSEFETYQETVSTQFEQTSEQFNFTFNELIEQITKLDDDTQAQFMEIVKYIRFVNGNIILGQVGNELELKIQNNRIQFLQGGAEVAYFSNNKLYVTDGEFINSLKLGNFAFMPRENGSLDFKKVVN</sequence>
<dbReference type="InterPro" id="IPR010572">
    <property type="entry name" value="Tail_dom"/>
</dbReference>
<dbReference type="Pfam" id="PF06605">
    <property type="entry name" value="Prophage_tail"/>
    <property type="match status" value="1"/>
</dbReference>
<evidence type="ECO:0000259" key="2">
    <source>
        <dbReference type="Pfam" id="PF06605"/>
    </source>
</evidence>
<feature type="region of interest" description="Disordered" evidence="1">
    <location>
        <begin position="370"/>
        <end position="391"/>
    </location>
</feature>
<dbReference type="EMBL" id="CP116508">
    <property type="protein sequence ID" value="WCG23668.1"/>
    <property type="molecule type" value="Genomic_DNA"/>
</dbReference>
<protein>
    <submittedName>
        <fullName evidence="3">Phage tail protein</fullName>
    </submittedName>
</protein>
<dbReference type="PANTHER" id="PTHR24637">
    <property type="entry name" value="COLLAGEN"/>
    <property type="match status" value="1"/>
</dbReference>
<dbReference type="RefSeq" id="WP_272163748.1">
    <property type="nucleotide sequence ID" value="NZ_CP116508.1"/>
</dbReference>
<gene>
    <name evidence="3" type="ORF">PML95_10095</name>
</gene>
<reference evidence="3" key="1">
    <citation type="submission" date="2023-01" db="EMBL/GenBank/DDBJ databases">
        <title>Oxazolidinone resistance genes in florfenicol resistant enterococci from beef cattle and veal calves at slaughter.</title>
        <authorList>
            <person name="Biggel M."/>
        </authorList>
    </citation>
    <scope>NUCLEOTIDE SEQUENCE</scope>
    <source>
        <strain evidence="3">K204-1</strain>
        <plasmid evidence="3">pK204-1-A</plasmid>
    </source>
</reference>
<proteinExistence type="predicted"/>
<dbReference type="NCBIfam" id="TIGR01665">
    <property type="entry name" value="put_anti_recept"/>
    <property type="match status" value="1"/>
</dbReference>
<feature type="domain" description="Tail spike" evidence="2">
    <location>
        <begin position="156"/>
        <end position="359"/>
    </location>
</feature>
<organism evidence="3 4">
    <name type="scientific">Vagococcus lutrae</name>
    <dbReference type="NCBI Taxonomy" id="81947"/>
    <lineage>
        <taxon>Bacteria</taxon>
        <taxon>Bacillati</taxon>
        <taxon>Bacillota</taxon>
        <taxon>Bacilli</taxon>
        <taxon>Lactobacillales</taxon>
        <taxon>Enterococcaceae</taxon>
        <taxon>Vagococcus</taxon>
    </lineage>
</organism>
<accession>A0AAE9XGK4</accession>
<evidence type="ECO:0000313" key="4">
    <source>
        <dbReference type="Proteomes" id="UP001179600"/>
    </source>
</evidence>
<keyword evidence="3" id="KW-0614">Plasmid</keyword>
<evidence type="ECO:0000256" key="1">
    <source>
        <dbReference type="SAM" id="MobiDB-lite"/>
    </source>
</evidence>
<geneLocation type="plasmid" evidence="3 4">
    <name>pK204-1-A</name>
</geneLocation>
<feature type="region of interest" description="Disordered" evidence="1">
    <location>
        <begin position="598"/>
        <end position="617"/>
    </location>
</feature>
<dbReference type="Proteomes" id="UP001179600">
    <property type="component" value="Plasmid pK204-1-A"/>
</dbReference>
<evidence type="ECO:0000313" key="3">
    <source>
        <dbReference type="EMBL" id="WCG23668.1"/>
    </source>
</evidence>
<name>A0AAE9XGK4_9ENTE</name>